<evidence type="ECO:0000313" key="4">
    <source>
        <dbReference type="Proteomes" id="UP000255099"/>
    </source>
</evidence>
<comment type="cofactor">
    <cofactor evidence="1">
        <name>Zn(2+)</name>
        <dbReference type="ChEBI" id="CHEBI:29105"/>
    </cofactor>
</comment>
<name>A0A377W3D3_KLEPN</name>
<dbReference type="GO" id="GO:0045148">
    <property type="term" value="F:tripeptide aminopeptidase activity"/>
    <property type="evidence" value="ECO:0007669"/>
    <property type="project" value="UniProtKB-EC"/>
</dbReference>
<reference evidence="3 4" key="1">
    <citation type="submission" date="2018-06" db="EMBL/GenBank/DDBJ databases">
        <authorList>
            <consortium name="Pathogen Informatics"/>
            <person name="Doyle S."/>
        </authorList>
    </citation>
    <scope>NUCLEOTIDE SEQUENCE [LARGE SCALE GENOMIC DNA]</scope>
    <source>
        <strain evidence="3 4">NCTC9637</strain>
    </source>
</reference>
<evidence type="ECO:0000256" key="1">
    <source>
        <dbReference type="ARBA" id="ARBA00001947"/>
    </source>
</evidence>
<dbReference type="GO" id="GO:0005829">
    <property type="term" value="C:cytosol"/>
    <property type="evidence" value="ECO:0007669"/>
    <property type="project" value="TreeGrafter"/>
</dbReference>
<keyword evidence="3" id="KW-0645">Protease</keyword>
<dbReference type="PANTHER" id="PTHR42994">
    <property type="entry name" value="PEPTIDASE T"/>
    <property type="match status" value="1"/>
</dbReference>
<dbReference type="Proteomes" id="UP000255099">
    <property type="component" value="Unassembled WGS sequence"/>
</dbReference>
<dbReference type="PANTHER" id="PTHR42994:SF1">
    <property type="entry name" value="PEPTIDASE T"/>
    <property type="match status" value="1"/>
</dbReference>
<gene>
    <name evidence="3" type="primary">pepT_1</name>
    <name evidence="3" type="ORF">NCTC9637_04275</name>
</gene>
<dbReference type="AlphaFoldDB" id="A0A377W3D3"/>
<dbReference type="Gene3D" id="3.40.630.10">
    <property type="entry name" value="Zn peptidases"/>
    <property type="match status" value="1"/>
</dbReference>
<dbReference type="EMBL" id="UGLB01000003">
    <property type="protein sequence ID" value="STT49320.1"/>
    <property type="molecule type" value="Genomic_DNA"/>
</dbReference>
<dbReference type="EC" id="3.4.11.4" evidence="3"/>
<keyword evidence="3" id="KW-0378">Hydrolase</keyword>
<keyword evidence="2" id="KW-0862">Zinc</keyword>
<dbReference type="InterPro" id="IPR036264">
    <property type="entry name" value="Bact_exopeptidase_dim_dom"/>
</dbReference>
<organism evidence="3 4">
    <name type="scientific">Klebsiella pneumoniae</name>
    <dbReference type="NCBI Taxonomy" id="573"/>
    <lineage>
        <taxon>Bacteria</taxon>
        <taxon>Pseudomonadati</taxon>
        <taxon>Pseudomonadota</taxon>
        <taxon>Gammaproteobacteria</taxon>
        <taxon>Enterobacterales</taxon>
        <taxon>Enterobacteriaceae</taxon>
        <taxon>Klebsiella/Raoultella group</taxon>
        <taxon>Klebsiella</taxon>
        <taxon>Klebsiella pneumoniae complex</taxon>
    </lineage>
</organism>
<sequence>MKGSVDRAEMHYIIRDFDRKHFEARKRKIMEIAKKVGKGLHPDCYIELVIEDSYYNMHEQVIAHPHVVDIARQAMVDCDIEPQMKPIRGGTDGAQLSFMGLPCPNLFTGGYNYHGNMSLSPWKEWRKRCR</sequence>
<proteinExistence type="predicted"/>
<dbReference type="SUPFAM" id="SSF55031">
    <property type="entry name" value="Bacterial exopeptidase dimerisation domain"/>
    <property type="match status" value="1"/>
</dbReference>
<keyword evidence="3" id="KW-0031">Aminopeptidase</keyword>
<evidence type="ECO:0000256" key="2">
    <source>
        <dbReference type="ARBA" id="ARBA00022833"/>
    </source>
</evidence>
<evidence type="ECO:0000313" key="3">
    <source>
        <dbReference type="EMBL" id="STT49320.1"/>
    </source>
</evidence>
<dbReference type="SUPFAM" id="SSF53187">
    <property type="entry name" value="Zn-dependent exopeptidases"/>
    <property type="match status" value="1"/>
</dbReference>
<protein>
    <submittedName>
        <fullName evidence="3">Tripeptide aminopeptidase</fullName>
        <ecNumber evidence="3">3.4.11.4</ecNumber>
    </submittedName>
</protein>
<accession>A0A377W3D3</accession>